<dbReference type="Pfam" id="PF02621">
    <property type="entry name" value="VitK2_biosynth"/>
    <property type="match status" value="1"/>
</dbReference>
<dbReference type="PANTHER" id="PTHR37690">
    <property type="entry name" value="CHORISMATE DEHYDRATASE"/>
    <property type="match status" value="1"/>
</dbReference>
<dbReference type="PANTHER" id="PTHR37690:SF1">
    <property type="entry name" value="CHORISMATE DEHYDRATASE"/>
    <property type="match status" value="1"/>
</dbReference>
<dbReference type="InterPro" id="IPR030868">
    <property type="entry name" value="MqnA"/>
</dbReference>
<keyword evidence="2 4" id="KW-0474">Menaquinone biosynthesis</keyword>
<accession>A0A1M4W8F7</accession>
<reference evidence="6" key="1">
    <citation type="submission" date="2016-11" db="EMBL/GenBank/DDBJ databases">
        <authorList>
            <person name="Varghese N."/>
            <person name="Submissions S."/>
        </authorList>
    </citation>
    <scope>NUCLEOTIDE SEQUENCE [LARGE SCALE GENOMIC DNA]</scope>
    <source>
        <strain evidence="6">DSM 9756</strain>
    </source>
</reference>
<dbReference type="AlphaFoldDB" id="A0A1M4W8F7"/>
<comment type="pathway">
    <text evidence="1 4">Quinol/quinone metabolism; menaquinone biosynthesis.</text>
</comment>
<name>A0A1M4W8F7_9BACT</name>
<dbReference type="OrthoDB" id="9810112at2"/>
<dbReference type="GO" id="GO:0016836">
    <property type="term" value="F:hydro-lyase activity"/>
    <property type="evidence" value="ECO:0007669"/>
    <property type="project" value="UniProtKB-UniRule"/>
</dbReference>
<keyword evidence="6" id="KW-1185">Reference proteome</keyword>
<dbReference type="STRING" id="1121391.SAMN02745206_00804"/>
<dbReference type="HAMAP" id="MF_00995">
    <property type="entry name" value="MqnA"/>
    <property type="match status" value="1"/>
</dbReference>
<evidence type="ECO:0000313" key="5">
    <source>
        <dbReference type="EMBL" id="SHE77450.1"/>
    </source>
</evidence>
<dbReference type="CDD" id="cd13634">
    <property type="entry name" value="PBP2_Sco4506"/>
    <property type="match status" value="1"/>
</dbReference>
<dbReference type="UniPathway" id="UPA00079"/>
<evidence type="ECO:0000256" key="4">
    <source>
        <dbReference type="HAMAP-Rule" id="MF_00995"/>
    </source>
</evidence>
<proteinExistence type="inferred from homology"/>
<sequence>MGDERMASLKLGKIAFLNVWPIYFPLEEGWIPHDFEIVARSPAELNELMRRGELDMSVVSSVAYARHPDRMQVLPGLAIACDGPVQSVLLLSRRPVEDLDGREILLTTQSDTSVVLLKVLMQELLKFRRVRYRRGVLGECLTDGAPPTAFLAIGDEALMYRNHPDYPHVWDLAEVWKRWTGHPFVFALWVARRDLLPAERREVERAVCTLWAARSRGLEDLHVICHEAARAGILDHAGLECYYRTFTFDLDSQTLAGLELFFRYMVKIGDIPRMPPLDFVGAEEGKGTAMREKAEEGGRRWVENA</sequence>
<evidence type="ECO:0000256" key="2">
    <source>
        <dbReference type="ARBA" id="ARBA00022428"/>
    </source>
</evidence>
<protein>
    <recommendedName>
        <fullName evidence="4">Chorismate dehydratase</fullName>
        <ecNumber evidence="4">4.2.1.151</ecNumber>
    </recommendedName>
    <alternativeName>
        <fullName evidence="4">Menaquinone biosynthetic enzyme MqnA</fullName>
    </alternativeName>
</protein>
<dbReference type="InterPro" id="IPR003773">
    <property type="entry name" value="Menaquinone_biosynth"/>
</dbReference>
<dbReference type="Gene3D" id="3.40.190.10">
    <property type="entry name" value="Periplasmic binding protein-like II"/>
    <property type="match status" value="2"/>
</dbReference>
<keyword evidence="3 4" id="KW-0456">Lyase</keyword>
<organism evidence="5 6">
    <name type="scientific">Desulfacinum infernum DSM 9756</name>
    <dbReference type="NCBI Taxonomy" id="1121391"/>
    <lineage>
        <taxon>Bacteria</taxon>
        <taxon>Pseudomonadati</taxon>
        <taxon>Thermodesulfobacteriota</taxon>
        <taxon>Syntrophobacteria</taxon>
        <taxon>Syntrophobacterales</taxon>
        <taxon>Syntrophobacteraceae</taxon>
        <taxon>Desulfacinum</taxon>
    </lineage>
</organism>
<dbReference type="GO" id="GO:0009234">
    <property type="term" value="P:menaquinone biosynthetic process"/>
    <property type="evidence" value="ECO:0007669"/>
    <property type="project" value="UniProtKB-UniRule"/>
</dbReference>
<dbReference type="EMBL" id="FQVB01000007">
    <property type="protein sequence ID" value="SHE77450.1"/>
    <property type="molecule type" value="Genomic_DNA"/>
</dbReference>
<dbReference type="Proteomes" id="UP000184076">
    <property type="component" value="Unassembled WGS sequence"/>
</dbReference>
<comment type="function">
    <text evidence="4">Catalyzes the dehydration of chorismate into 3-[(1-carboxyvinyl)oxy]benzoate, a step in the biosynthesis of menaquinone (MK, vitamin K2).</text>
</comment>
<dbReference type="SUPFAM" id="SSF53850">
    <property type="entry name" value="Periplasmic binding protein-like II"/>
    <property type="match status" value="1"/>
</dbReference>
<dbReference type="EC" id="4.2.1.151" evidence="4"/>
<comment type="catalytic activity">
    <reaction evidence="4">
        <text>chorismate = 3-[(1-carboxyvinyl)-oxy]benzoate + H2O</text>
        <dbReference type="Rhea" id="RHEA:40051"/>
        <dbReference type="ChEBI" id="CHEBI:15377"/>
        <dbReference type="ChEBI" id="CHEBI:29748"/>
        <dbReference type="ChEBI" id="CHEBI:76981"/>
        <dbReference type="EC" id="4.2.1.151"/>
    </reaction>
</comment>
<evidence type="ECO:0000256" key="3">
    <source>
        <dbReference type="ARBA" id="ARBA00023239"/>
    </source>
</evidence>
<evidence type="ECO:0000256" key="1">
    <source>
        <dbReference type="ARBA" id="ARBA00004863"/>
    </source>
</evidence>
<evidence type="ECO:0000313" key="6">
    <source>
        <dbReference type="Proteomes" id="UP000184076"/>
    </source>
</evidence>
<gene>
    <name evidence="4" type="primary">mqnA</name>
    <name evidence="5" type="ORF">SAMN02745206_00804</name>
</gene>
<comment type="similarity">
    <text evidence="4">Belongs to the MqnA/MqnD family. MqnA subfamily.</text>
</comment>